<dbReference type="InterPro" id="IPR001584">
    <property type="entry name" value="Integrase_cat-core"/>
</dbReference>
<protein>
    <submittedName>
        <fullName evidence="15">Unnamed protein product</fullName>
    </submittedName>
</protein>
<dbReference type="Gene3D" id="3.30.70.270">
    <property type="match status" value="3"/>
</dbReference>
<dbReference type="GO" id="GO:0006508">
    <property type="term" value="P:proteolysis"/>
    <property type="evidence" value="ECO:0007669"/>
    <property type="project" value="UniProtKB-KW"/>
</dbReference>
<reference evidence="15" key="1">
    <citation type="submission" date="2023-04" db="EMBL/GenBank/DDBJ databases">
        <title>Phytophthora fragariaefolia NBRC 109709.</title>
        <authorList>
            <person name="Ichikawa N."/>
            <person name="Sato H."/>
            <person name="Tonouchi N."/>
        </authorList>
    </citation>
    <scope>NUCLEOTIDE SEQUENCE</scope>
    <source>
        <strain evidence="15">NBRC 109709</strain>
    </source>
</reference>
<dbReference type="EMBL" id="BSXT01000049">
    <property type="protein sequence ID" value="GMF16057.1"/>
    <property type="molecule type" value="Genomic_DNA"/>
</dbReference>
<evidence type="ECO:0000256" key="9">
    <source>
        <dbReference type="ARBA" id="ARBA00023125"/>
    </source>
</evidence>
<dbReference type="FunFam" id="1.10.340.70:FF:000001">
    <property type="entry name" value="Retrovirus-related Pol polyprotein from transposon gypsy-like Protein"/>
    <property type="match status" value="1"/>
</dbReference>
<evidence type="ECO:0000256" key="10">
    <source>
        <dbReference type="ARBA" id="ARBA00023172"/>
    </source>
</evidence>
<dbReference type="InterPro" id="IPR000953">
    <property type="entry name" value="Chromo/chromo_shadow_dom"/>
</dbReference>
<feature type="region of interest" description="Disordered" evidence="12">
    <location>
        <begin position="124"/>
        <end position="152"/>
    </location>
</feature>
<dbReference type="GO" id="GO:0015074">
    <property type="term" value="P:DNA integration"/>
    <property type="evidence" value="ECO:0007669"/>
    <property type="project" value="UniProtKB-KW"/>
</dbReference>
<organism evidence="15 16">
    <name type="scientific">Phytophthora fragariaefolia</name>
    <dbReference type="NCBI Taxonomy" id="1490495"/>
    <lineage>
        <taxon>Eukaryota</taxon>
        <taxon>Sar</taxon>
        <taxon>Stramenopiles</taxon>
        <taxon>Oomycota</taxon>
        <taxon>Peronosporomycetes</taxon>
        <taxon>Peronosporales</taxon>
        <taxon>Peronosporaceae</taxon>
        <taxon>Phytophthora</taxon>
    </lineage>
</organism>
<dbReference type="SMART" id="SM00298">
    <property type="entry name" value="CHROMO"/>
    <property type="match status" value="1"/>
</dbReference>
<dbReference type="InterPro" id="IPR002156">
    <property type="entry name" value="RNaseH_domain"/>
</dbReference>
<dbReference type="GO" id="GO:0003887">
    <property type="term" value="F:DNA-directed DNA polymerase activity"/>
    <property type="evidence" value="ECO:0007669"/>
    <property type="project" value="UniProtKB-KW"/>
</dbReference>
<dbReference type="PANTHER" id="PTHR37984">
    <property type="entry name" value="PROTEIN CBG26694"/>
    <property type="match status" value="1"/>
</dbReference>
<evidence type="ECO:0000256" key="6">
    <source>
        <dbReference type="ARBA" id="ARBA00022908"/>
    </source>
</evidence>
<dbReference type="SUPFAM" id="SSF54160">
    <property type="entry name" value="Chromo domain-like"/>
    <property type="match status" value="1"/>
</dbReference>
<feature type="region of interest" description="Disordered" evidence="12">
    <location>
        <begin position="1351"/>
        <end position="1392"/>
    </location>
</feature>
<dbReference type="InterPro" id="IPR000477">
    <property type="entry name" value="RT_dom"/>
</dbReference>
<sequence>MRQPPTNETHELWVRRTKELIPKLVEFRRGRPRLVRVTNISDRLVTCPVHLPLLLWVPRGDLPRTEGYVRLGSDKYNEWRVLAYSRSRDSDLYKAEGEIYKRWLAAQPSAVERVSYTTPTKILRRPSESSEGGMSDRHDQAECTAATPEPSTRMVAEVVHQEEARPKLTAHSDRVSEGSEVVQLKLEGAYLAAATVSKDWGDRDAPNASEHPAASTTLDYTGPHVWHSSLSVEQQDGMVKVLKSHERIMISSGNALPPPAYGVVCDIDVQEHPPIKQKARRIPLRHLKQLYELLKGLSKAGIIAFSDSSWASPIVIVLKKNGVDIRLCIDYKMVNSVTAILEYAMPLVDDFFTDMEKYLWYCSLDAASGFWAVMMTQRPRKISDFVCAVGHFEWLRMPFGLKNAPMIYQRMIDNALWGFVQPRGGWSAFAERVRMAEAADTAVGGSPTDTATHGRTRFEADRESSDIPDSLSAVVNDPRGGMFVSGEADQSSLVPGFGRRSFVDDICFGGESFDSCLDTLDRLLSRFEECRISASFTESIFVQPTVDFLSHAVSREGLRADAKELKAITELSFPKTKKGVQDFLGALNYYNWFIQDFAVYGAALYQVREEDFGPGGDLSTAKRSFTALQTKVADAPILKHFDGAKEVHVMLFANDWALSTTLMQEHDGAMHPVRFCGRVLKNNEVNYHPAEKEVLALLLLLKTCYTQLAGLTEDDSAFAQLLHSTITNFVGLDKALQRVAPPSKRTPMVRMDPELLYARLQNDDRGFFLSFDGSAKTTKHGGYESCAWILWQLPDRKIEVAASAYLESTTVNQAAYMGMNECLRAAQAYGATDLVVVGDSRLAIQQSLGVIACLKESLLTQLIIHRQLVARFQSVRYLHVTREYNASADSLAGESLAAKEAETTLTEESKSKLEQLNRIHEVIYERPNREVTQVSTLRTLSEDMVPQREPPDRPNDATPESSHVENGEIFPEAAERPPSAEDVDPLEVQEERRLRVGRAQDEELRWANLKLVLKAESASLGYKAVREAWKMADRFVLSADGLLYFLGENRRWGKDRMNETILRLVVPITMVQEVLQSCHDSLEGGHQGIVRTFHTVKADYYWIGVYADVERHVRSCPYCSSSKSRLQLRGYSPGNILAERPLQIVSMAFVIPLPKSRRGNTALLLFQCAFTGFVMAKAMSDTSALCVAQAFEECVYRRFGAPSLVRHDRDPRFLSEVFQAFAEMMQSRSRATLSYRPQANGQQERSVKTVMQSVRVYAEDPLQQDWDELVERLVFAINNSQDTTRKDTPFYLVHGWDAQSTLKAMASSLKRGFGKQSDALAWRREVNRQQEIALKMAKEYQAFEKARRASEYNDSLSRQKKASLPRQRVNESSEGNPEDAGDTSTPVSESPKYLFEPDDRVWLYMERVRPGLTKKLAHRWHGPFRVKRKVEEYVYELELPDRSGYRFYPVVHVSRLKAVKEFGDRPKVRLTRELTDEARLDFDKELLPEDSWEPDSLAGEYEVESIMDDRRPMETSTRRSVREFLVKWVGYDEPTWEPMTNLSCGGLL</sequence>
<keyword evidence="8" id="KW-0239">DNA-directed DNA polymerase</keyword>
<keyword evidence="1" id="KW-0645">Protease</keyword>
<feature type="region of interest" description="Disordered" evidence="12">
    <location>
        <begin position="440"/>
        <end position="471"/>
    </location>
</feature>
<accession>A0A9W6TN79</accession>
<evidence type="ECO:0000259" key="13">
    <source>
        <dbReference type="PROSITE" id="PS50013"/>
    </source>
</evidence>
<keyword evidence="7" id="KW-0695">RNA-directed DNA polymerase</keyword>
<dbReference type="InterPro" id="IPR043128">
    <property type="entry name" value="Rev_trsase/Diguanyl_cyclase"/>
</dbReference>
<evidence type="ECO:0000259" key="14">
    <source>
        <dbReference type="PROSITE" id="PS50994"/>
    </source>
</evidence>
<keyword evidence="5" id="KW-0460">Magnesium</keyword>
<dbReference type="InterPro" id="IPR041588">
    <property type="entry name" value="Integrase_H2C2"/>
</dbReference>
<feature type="domain" description="Integrase catalytic" evidence="14">
    <location>
        <begin position="1137"/>
        <end position="1297"/>
    </location>
</feature>
<dbReference type="InterPro" id="IPR012337">
    <property type="entry name" value="RNaseH-like_sf"/>
</dbReference>
<keyword evidence="16" id="KW-1185">Reference proteome</keyword>
<dbReference type="GO" id="GO:0006310">
    <property type="term" value="P:DNA recombination"/>
    <property type="evidence" value="ECO:0007669"/>
    <property type="project" value="UniProtKB-KW"/>
</dbReference>
<evidence type="ECO:0000313" key="15">
    <source>
        <dbReference type="EMBL" id="GMF16057.1"/>
    </source>
</evidence>
<evidence type="ECO:0000256" key="3">
    <source>
        <dbReference type="ARBA" id="ARBA00022750"/>
    </source>
</evidence>
<dbReference type="PROSITE" id="PS50013">
    <property type="entry name" value="CHROMO_2"/>
    <property type="match status" value="1"/>
</dbReference>
<dbReference type="Pfam" id="PF13456">
    <property type="entry name" value="RVT_3"/>
    <property type="match status" value="1"/>
</dbReference>
<dbReference type="Gene3D" id="3.10.10.10">
    <property type="entry name" value="HIV Type 1 Reverse Transcriptase, subunit A, domain 1"/>
    <property type="match status" value="1"/>
</dbReference>
<keyword evidence="9" id="KW-0238">DNA-binding</keyword>
<dbReference type="OrthoDB" id="101273at2759"/>
<dbReference type="InterPro" id="IPR056924">
    <property type="entry name" value="SH3_Tf2-1"/>
</dbReference>
<dbReference type="InterPro" id="IPR036397">
    <property type="entry name" value="RNaseH_sf"/>
</dbReference>
<dbReference type="Pfam" id="PF00078">
    <property type="entry name" value="RVT_1"/>
    <property type="match status" value="1"/>
</dbReference>
<dbReference type="Pfam" id="PF00385">
    <property type="entry name" value="Chromo"/>
    <property type="match status" value="1"/>
</dbReference>
<dbReference type="InterPro" id="IPR023780">
    <property type="entry name" value="Chromo_domain"/>
</dbReference>
<feature type="domain" description="Chromo" evidence="13">
    <location>
        <begin position="1501"/>
        <end position="1548"/>
    </location>
</feature>
<feature type="region of interest" description="Disordered" evidence="12">
    <location>
        <begin position="935"/>
        <end position="987"/>
    </location>
</feature>
<keyword evidence="4" id="KW-0378">Hydrolase</keyword>
<dbReference type="CDD" id="cd01647">
    <property type="entry name" value="RT_LTR"/>
    <property type="match status" value="1"/>
</dbReference>
<feature type="compositionally biased region" description="Basic and acidic residues" evidence="12">
    <location>
        <begin position="456"/>
        <end position="465"/>
    </location>
</feature>
<name>A0A9W6TN79_9STRA</name>
<evidence type="ECO:0000256" key="1">
    <source>
        <dbReference type="ARBA" id="ARBA00022670"/>
    </source>
</evidence>
<keyword evidence="2" id="KW-0479">Metal-binding</keyword>
<proteinExistence type="predicted"/>
<dbReference type="InterPro" id="IPR016197">
    <property type="entry name" value="Chromo-like_dom_sf"/>
</dbReference>
<dbReference type="CDD" id="cd00024">
    <property type="entry name" value="CD_CSD"/>
    <property type="match status" value="1"/>
</dbReference>
<dbReference type="SUPFAM" id="SSF53098">
    <property type="entry name" value="Ribonuclease H-like"/>
    <property type="match status" value="2"/>
</dbReference>
<dbReference type="PANTHER" id="PTHR37984:SF5">
    <property type="entry name" value="PROTEIN NYNRIN-LIKE"/>
    <property type="match status" value="1"/>
</dbReference>
<feature type="compositionally biased region" description="Basic and acidic residues" evidence="12">
    <location>
        <begin position="945"/>
        <end position="955"/>
    </location>
</feature>
<dbReference type="GO" id="GO:0003677">
    <property type="term" value="F:DNA binding"/>
    <property type="evidence" value="ECO:0007669"/>
    <property type="project" value="UniProtKB-KW"/>
</dbReference>
<keyword evidence="11" id="KW-0511">Multifunctional enzyme</keyword>
<dbReference type="GO" id="GO:0004190">
    <property type="term" value="F:aspartic-type endopeptidase activity"/>
    <property type="evidence" value="ECO:0007669"/>
    <property type="project" value="UniProtKB-KW"/>
</dbReference>
<evidence type="ECO:0000256" key="7">
    <source>
        <dbReference type="ARBA" id="ARBA00022918"/>
    </source>
</evidence>
<dbReference type="Gene3D" id="1.10.340.70">
    <property type="match status" value="1"/>
</dbReference>
<gene>
    <name evidence="15" type="ORF">Pfra01_000067600</name>
</gene>
<dbReference type="Pfam" id="PF24626">
    <property type="entry name" value="SH3_Tf2-1"/>
    <property type="match status" value="1"/>
</dbReference>
<dbReference type="Gene3D" id="2.40.50.40">
    <property type="match status" value="1"/>
</dbReference>
<dbReference type="GO" id="GO:0046872">
    <property type="term" value="F:metal ion binding"/>
    <property type="evidence" value="ECO:0007669"/>
    <property type="project" value="UniProtKB-KW"/>
</dbReference>
<dbReference type="InterPro" id="IPR043502">
    <property type="entry name" value="DNA/RNA_pol_sf"/>
</dbReference>
<dbReference type="Proteomes" id="UP001165121">
    <property type="component" value="Unassembled WGS sequence"/>
</dbReference>
<evidence type="ECO:0000256" key="4">
    <source>
        <dbReference type="ARBA" id="ARBA00022801"/>
    </source>
</evidence>
<evidence type="ECO:0000256" key="11">
    <source>
        <dbReference type="ARBA" id="ARBA00023268"/>
    </source>
</evidence>
<comment type="caution">
    <text evidence="15">The sequence shown here is derived from an EMBL/GenBank/DDBJ whole genome shotgun (WGS) entry which is preliminary data.</text>
</comment>
<dbReference type="Pfam" id="PF17919">
    <property type="entry name" value="RT_RNaseH_2"/>
    <property type="match status" value="1"/>
</dbReference>
<keyword evidence="6" id="KW-0229">DNA integration</keyword>
<evidence type="ECO:0000256" key="5">
    <source>
        <dbReference type="ARBA" id="ARBA00022842"/>
    </source>
</evidence>
<dbReference type="GO" id="GO:0003964">
    <property type="term" value="F:RNA-directed DNA polymerase activity"/>
    <property type="evidence" value="ECO:0007669"/>
    <property type="project" value="UniProtKB-KW"/>
</dbReference>
<keyword evidence="10" id="KW-0233">DNA recombination</keyword>
<dbReference type="PROSITE" id="PS50994">
    <property type="entry name" value="INTEGRASE"/>
    <property type="match status" value="1"/>
</dbReference>
<dbReference type="InterPro" id="IPR050951">
    <property type="entry name" value="Retrovirus_Pol_polyprotein"/>
</dbReference>
<keyword evidence="3" id="KW-0064">Aspartyl protease</keyword>
<dbReference type="InterPro" id="IPR041577">
    <property type="entry name" value="RT_RNaseH_2"/>
</dbReference>
<evidence type="ECO:0000256" key="8">
    <source>
        <dbReference type="ARBA" id="ARBA00022932"/>
    </source>
</evidence>
<keyword evidence="8" id="KW-0808">Transferase</keyword>
<evidence type="ECO:0000313" key="16">
    <source>
        <dbReference type="Proteomes" id="UP001165121"/>
    </source>
</evidence>
<keyword evidence="8" id="KW-0548">Nucleotidyltransferase</keyword>
<evidence type="ECO:0000256" key="12">
    <source>
        <dbReference type="SAM" id="MobiDB-lite"/>
    </source>
</evidence>
<evidence type="ECO:0000256" key="2">
    <source>
        <dbReference type="ARBA" id="ARBA00022723"/>
    </source>
</evidence>
<dbReference type="Pfam" id="PF17921">
    <property type="entry name" value="Integrase_H2C2"/>
    <property type="match status" value="1"/>
</dbReference>
<dbReference type="SUPFAM" id="SSF56672">
    <property type="entry name" value="DNA/RNA polymerases"/>
    <property type="match status" value="1"/>
</dbReference>
<dbReference type="Gene3D" id="3.30.420.10">
    <property type="entry name" value="Ribonuclease H-like superfamily/Ribonuclease H"/>
    <property type="match status" value="2"/>
</dbReference>
<dbReference type="GO" id="GO:0004523">
    <property type="term" value="F:RNA-DNA hybrid ribonuclease activity"/>
    <property type="evidence" value="ECO:0007669"/>
    <property type="project" value="InterPro"/>
</dbReference>